<dbReference type="GO" id="GO:0016746">
    <property type="term" value="F:acyltransferase activity"/>
    <property type="evidence" value="ECO:0007669"/>
    <property type="project" value="UniProtKB-KW"/>
</dbReference>
<keyword evidence="1" id="KW-0808">Transferase</keyword>
<dbReference type="RefSeq" id="WP_249513865.1">
    <property type="nucleotide sequence ID" value="NZ_CP093366.1"/>
</dbReference>
<keyword evidence="2 4" id="KW-0012">Acyltransferase</keyword>
<organism evidence="4 5">
    <name type="scientific">Bombilactobacillus folatiphilus</name>
    <dbReference type="NCBI Taxonomy" id="2923362"/>
    <lineage>
        <taxon>Bacteria</taxon>
        <taxon>Bacillati</taxon>
        <taxon>Bacillota</taxon>
        <taxon>Bacilli</taxon>
        <taxon>Lactobacillales</taxon>
        <taxon>Lactobacillaceae</taxon>
        <taxon>Bombilactobacillus</taxon>
    </lineage>
</organism>
<gene>
    <name evidence="4" type="ORF">MOO45_05085</name>
</gene>
<evidence type="ECO:0000313" key="5">
    <source>
        <dbReference type="Proteomes" id="UP000831495"/>
    </source>
</evidence>
<keyword evidence="5" id="KW-1185">Reference proteome</keyword>
<dbReference type="CDD" id="cd07989">
    <property type="entry name" value="LPLAT_AGPAT-like"/>
    <property type="match status" value="1"/>
</dbReference>
<dbReference type="PANTHER" id="PTHR10434:SF40">
    <property type="entry name" value="1-ACYL-SN-GLYCEROL-3-PHOSPHATE ACYLTRANSFERASE"/>
    <property type="match status" value="1"/>
</dbReference>
<dbReference type="Proteomes" id="UP000831495">
    <property type="component" value="Chromosome"/>
</dbReference>
<sequence length="210" mass="24093">MFYKMMVKIVQFVIWIINGNVKYEGLEHLPKNESYIMVAPHRTWWEPLLFALAVKPTPCAFMAKKELFKNPIIAFIIKHSNAFPVDRQHPGPSTVKVPVKDLNKRNLSLIMFPSGTRYSSQLKGGAVLIAKLSKKPLVPVVYQGPLTFSGFLKRKRSVIKFGEPIFIERSMKVDETNTEMINQKMSSAWQAIDHSINPDFQYIPQSKNKK</sequence>
<protein>
    <submittedName>
        <fullName evidence="4">1-acyl-sn-glycerol-3-phosphate acyltransferase</fullName>
    </submittedName>
</protein>
<dbReference type="SUPFAM" id="SSF69593">
    <property type="entry name" value="Glycerol-3-phosphate (1)-acyltransferase"/>
    <property type="match status" value="1"/>
</dbReference>
<dbReference type="Pfam" id="PF01553">
    <property type="entry name" value="Acyltransferase"/>
    <property type="match status" value="1"/>
</dbReference>
<feature type="domain" description="Phospholipid/glycerol acyltransferase" evidence="3">
    <location>
        <begin position="35"/>
        <end position="145"/>
    </location>
</feature>
<proteinExistence type="predicted"/>
<reference evidence="4" key="1">
    <citation type="journal article" date="2022" name="Int. J. Syst. Evol. Microbiol.">
        <title>Apilactobacillus apisilvae sp. nov., Nicolia spurrieriana gen. nov. sp. nov., Bombilactobacillus folatiphilus sp. nov. and Bombilactobacillus thymidiniphilus sp. nov., four new lactic acid bacterial isolates from stingless bees Tetragonula carbonaria and Austroplebeia australis.</title>
        <authorList>
            <person name="Oliphant S.A."/>
            <person name="Watson-Haigh N.S."/>
            <person name="Sumby K.M."/>
            <person name="Gardner J."/>
            <person name="Groom S."/>
            <person name="Jiranek V."/>
        </authorList>
    </citation>
    <scope>NUCLEOTIDE SEQUENCE</scope>
    <source>
        <strain evidence="4">SG4_D2</strain>
    </source>
</reference>
<dbReference type="PANTHER" id="PTHR10434">
    <property type="entry name" value="1-ACYL-SN-GLYCEROL-3-PHOSPHATE ACYLTRANSFERASE"/>
    <property type="match status" value="1"/>
</dbReference>
<dbReference type="EMBL" id="CP093366">
    <property type="protein sequence ID" value="UQS81595.1"/>
    <property type="molecule type" value="Genomic_DNA"/>
</dbReference>
<evidence type="ECO:0000259" key="3">
    <source>
        <dbReference type="SMART" id="SM00563"/>
    </source>
</evidence>
<name>A0ABY4P7N2_9LACO</name>
<dbReference type="InterPro" id="IPR002123">
    <property type="entry name" value="Plipid/glycerol_acylTrfase"/>
</dbReference>
<evidence type="ECO:0000256" key="1">
    <source>
        <dbReference type="ARBA" id="ARBA00022679"/>
    </source>
</evidence>
<dbReference type="SMART" id="SM00563">
    <property type="entry name" value="PlsC"/>
    <property type="match status" value="1"/>
</dbReference>
<accession>A0ABY4P7N2</accession>
<evidence type="ECO:0000256" key="2">
    <source>
        <dbReference type="ARBA" id="ARBA00023315"/>
    </source>
</evidence>
<evidence type="ECO:0000313" key="4">
    <source>
        <dbReference type="EMBL" id="UQS81595.1"/>
    </source>
</evidence>